<dbReference type="GO" id="GO:0003677">
    <property type="term" value="F:DNA binding"/>
    <property type="evidence" value="ECO:0007669"/>
    <property type="project" value="InterPro"/>
</dbReference>
<evidence type="ECO:0000313" key="6">
    <source>
        <dbReference type="Proteomes" id="UP001152888"/>
    </source>
</evidence>
<organism evidence="5 6">
    <name type="scientific">Acanthoscelides obtectus</name>
    <name type="common">Bean weevil</name>
    <name type="synonym">Bruchus obtectus</name>
    <dbReference type="NCBI Taxonomy" id="200917"/>
    <lineage>
        <taxon>Eukaryota</taxon>
        <taxon>Metazoa</taxon>
        <taxon>Ecdysozoa</taxon>
        <taxon>Arthropoda</taxon>
        <taxon>Hexapoda</taxon>
        <taxon>Insecta</taxon>
        <taxon>Pterygota</taxon>
        <taxon>Neoptera</taxon>
        <taxon>Endopterygota</taxon>
        <taxon>Coleoptera</taxon>
        <taxon>Polyphaga</taxon>
        <taxon>Cucujiformia</taxon>
        <taxon>Chrysomeloidea</taxon>
        <taxon>Chrysomelidae</taxon>
        <taxon>Bruchinae</taxon>
        <taxon>Bruchini</taxon>
        <taxon>Acanthoscelides</taxon>
    </lineage>
</organism>
<dbReference type="SUPFAM" id="SSF46689">
    <property type="entry name" value="Homeodomain-like"/>
    <property type="match status" value="1"/>
</dbReference>
<evidence type="ECO:0008006" key="7">
    <source>
        <dbReference type="Google" id="ProtNLM"/>
    </source>
</evidence>
<evidence type="ECO:0000313" key="5">
    <source>
        <dbReference type="EMBL" id="CAH1960860.1"/>
    </source>
</evidence>
<feature type="region of interest" description="Disordered" evidence="2">
    <location>
        <begin position="34"/>
        <end position="123"/>
    </location>
</feature>
<feature type="compositionally biased region" description="Basic and acidic residues" evidence="2">
    <location>
        <begin position="54"/>
        <end position="65"/>
    </location>
</feature>
<dbReference type="Proteomes" id="UP001152888">
    <property type="component" value="Unassembled WGS sequence"/>
</dbReference>
<dbReference type="PANTHER" id="PTHR46599">
    <property type="entry name" value="PIGGYBAC TRANSPOSABLE ELEMENT-DERIVED PROTEIN 4"/>
    <property type="match status" value="1"/>
</dbReference>
<feature type="compositionally biased region" description="Low complexity" evidence="2">
    <location>
        <begin position="42"/>
        <end position="53"/>
    </location>
</feature>
<feature type="domain" description="PiggyBac transposable element-derived protein" evidence="4">
    <location>
        <begin position="169"/>
        <end position="326"/>
    </location>
</feature>
<dbReference type="GO" id="GO:0005634">
    <property type="term" value="C:nucleus"/>
    <property type="evidence" value="ECO:0007669"/>
    <property type="project" value="UniProtKB-SubCell"/>
</dbReference>
<dbReference type="Gene3D" id="1.10.10.60">
    <property type="entry name" value="Homeodomain-like"/>
    <property type="match status" value="1"/>
</dbReference>
<dbReference type="InterPro" id="IPR009057">
    <property type="entry name" value="Homeodomain-like_sf"/>
</dbReference>
<dbReference type="EMBL" id="CAKOFQ010006690">
    <property type="protein sequence ID" value="CAH1960860.1"/>
    <property type="molecule type" value="Genomic_DNA"/>
</dbReference>
<dbReference type="InterPro" id="IPR007889">
    <property type="entry name" value="HTH_Psq"/>
</dbReference>
<proteinExistence type="predicted"/>
<feature type="domain" description="HTH psq-type" evidence="3">
    <location>
        <begin position="341"/>
        <end position="377"/>
    </location>
</feature>
<accession>A0A9P0NXH7</accession>
<evidence type="ECO:0000256" key="1">
    <source>
        <dbReference type="ARBA" id="ARBA00004123"/>
    </source>
</evidence>
<sequence>MHSKIRYATGVIMAKGLTDKELEQIIESDEFWEDFDVNNTASSSSSTYEYNENTIEKEDKRDACEKLFTFGDQSDQEEEDEEELSTHDTDSEQEWQPSDEQNEDEEHSASTSNEDVNLNRKEVPKALYGKDRTKWSTTAPVRGKTLAKNIIKVLPGLKGNAAQHKPQSALQAWKLLLTDEIFGQIITHTNTKIRSVQSHYGKFKKKSNSRSEFRPSFIGETDKTEIEAFVGLLYFLGLYKSGHEDLRSLWATDGTGRDIFRCTMSLARFSFLLCCLRFDDELTRKERMKNTKLAALGNLFEEFIQNCKGNYSPGEYLTVDEIMPRKYKRKSSRREWSDIALKSAMRDVEEGTLSCNAAAGTYDIPEPTLRRYLKKKMEGVDLPQHAGRFKNTFNTEQTQDFVRYIQECNARGLGLILIQVQKLAFEYAETNGIEHRFNKQNKMAGIDWFRQFRAENNLSLRNPEPKSIARLRGFNKVAVEKFFDILKDVRLKYELPPERIYNSDESGVSTVPTKLPKILTPTGQRRVAKIVSAERGRNTTVVCAMNAVGSYVPPYFNLRSAQNEARIIARVSSWS</sequence>
<dbReference type="InterPro" id="IPR029526">
    <property type="entry name" value="PGBD"/>
</dbReference>
<comment type="subcellular location">
    <subcellularLocation>
        <location evidence="1">Nucleus</location>
    </subcellularLocation>
</comment>
<name>A0A9P0NXH7_ACAOB</name>
<dbReference type="Pfam" id="PF13843">
    <property type="entry name" value="DDE_Tnp_1_7"/>
    <property type="match status" value="1"/>
</dbReference>
<dbReference type="Pfam" id="PF05225">
    <property type="entry name" value="HTH_psq"/>
    <property type="match status" value="1"/>
</dbReference>
<dbReference type="PANTHER" id="PTHR46599:SF3">
    <property type="entry name" value="PIGGYBAC TRANSPOSABLE ELEMENT-DERIVED PROTEIN 4"/>
    <property type="match status" value="1"/>
</dbReference>
<evidence type="ECO:0000259" key="4">
    <source>
        <dbReference type="Pfam" id="PF13843"/>
    </source>
</evidence>
<evidence type="ECO:0000259" key="3">
    <source>
        <dbReference type="Pfam" id="PF05225"/>
    </source>
</evidence>
<evidence type="ECO:0000256" key="2">
    <source>
        <dbReference type="SAM" id="MobiDB-lite"/>
    </source>
</evidence>
<feature type="compositionally biased region" description="Acidic residues" evidence="2">
    <location>
        <begin position="74"/>
        <end position="83"/>
    </location>
</feature>
<dbReference type="AlphaFoldDB" id="A0A9P0NXH7"/>
<reference evidence="5" key="1">
    <citation type="submission" date="2022-03" db="EMBL/GenBank/DDBJ databases">
        <authorList>
            <person name="Sayadi A."/>
        </authorList>
    </citation>
    <scope>NUCLEOTIDE SEQUENCE</scope>
</reference>
<dbReference type="OrthoDB" id="6762397at2759"/>
<gene>
    <name evidence="5" type="ORF">ACAOBT_LOCUS3836</name>
</gene>
<keyword evidence="6" id="KW-1185">Reference proteome</keyword>
<protein>
    <recommendedName>
        <fullName evidence="7">Transposase</fullName>
    </recommendedName>
</protein>
<comment type="caution">
    <text evidence="5">The sequence shown here is derived from an EMBL/GenBank/DDBJ whole genome shotgun (WGS) entry which is preliminary data.</text>
</comment>